<dbReference type="Pfam" id="PF13354">
    <property type="entry name" value="Beta-lactamase2"/>
    <property type="match status" value="1"/>
</dbReference>
<name>A0A7W9BT24_9SPHN</name>
<dbReference type="PANTHER" id="PTHR35333">
    <property type="entry name" value="BETA-LACTAMASE"/>
    <property type="match status" value="1"/>
</dbReference>
<reference evidence="8 9" key="1">
    <citation type="submission" date="2020-08" db="EMBL/GenBank/DDBJ databases">
        <title>Genomic Encyclopedia of Type Strains, Phase IV (KMG-IV): sequencing the most valuable type-strain genomes for metagenomic binning, comparative biology and taxonomic classification.</title>
        <authorList>
            <person name="Goeker M."/>
        </authorList>
    </citation>
    <scope>NUCLEOTIDE SEQUENCE [LARGE SCALE GENOMIC DNA]</scope>
    <source>
        <strain evidence="8 9">DSM 103336</strain>
    </source>
</reference>
<protein>
    <recommendedName>
        <fullName evidence="3 6">Beta-lactamase</fullName>
        <ecNumber evidence="3 6">3.5.2.6</ecNumber>
    </recommendedName>
</protein>
<dbReference type="InterPro" id="IPR045155">
    <property type="entry name" value="Beta-lactam_cat"/>
</dbReference>
<dbReference type="RefSeq" id="WP_157175722.1">
    <property type="nucleotide sequence ID" value="NZ_JACIJR010000004.1"/>
</dbReference>
<accession>A0A7W9BT24</accession>
<dbReference type="Proteomes" id="UP000546701">
    <property type="component" value="Unassembled WGS sequence"/>
</dbReference>
<dbReference type="Gene3D" id="3.40.710.10">
    <property type="entry name" value="DD-peptidase/beta-lactamase superfamily"/>
    <property type="match status" value="1"/>
</dbReference>
<dbReference type="GO" id="GO:0046677">
    <property type="term" value="P:response to antibiotic"/>
    <property type="evidence" value="ECO:0007669"/>
    <property type="project" value="UniProtKB-UniRule"/>
</dbReference>
<dbReference type="PROSITE" id="PS00146">
    <property type="entry name" value="BETA_LACTAMASE_A"/>
    <property type="match status" value="1"/>
</dbReference>
<evidence type="ECO:0000256" key="4">
    <source>
        <dbReference type="ARBA" id="ARBA00022801"/>
    </source>
</evidence>
<keyword evidence="5 6" id="KW-0046">Antibiotic resistance</keyword>
<evidence type="ECO:0000256" key="1">
    <source>
        <dbReference type="ARBA" id="ARBA00001526"/>
    </source>
</evidence>
<dbReference type="EC" id="3.5.2.6" evidence="3 6"/>
<evidence type="ECO:0000313" key="9">
    <source>
        <dbReference type="Proteomes" id="UP000546701"/>
    </source>
</evidence>
<dbReference type="InterPro" id="IPR023650">
    <property type="entry name" value="Beta-lactam_class-A_AS"/>
</dbReference>
<dbReference type="EMBL" id="JACIJR010000004">
    <property type="protein sequence ID" value="MBB5729597.1"/>
    <property type="molecule type" value="Genomic_DNA"/>
</dbReference>
<keyword evidence="4 6" id="KW-0378">Hydrolase</keyword>
<dbReference type="PRINTS" id="PR00118">
    <property type="entry name" value="BLACTAMASEA"/>
</dbReference>
<dbReference type="GO" id="GO:0008800">
    <property type="term" value="F:beta-lactamase activity"/>
    <property type="evidence" value="ECO:0007669"/>
    <property type="project" value="UniProtKB-UniRule"/>
</dbReference>
<dbReference type="SUPFAM" id="SSF56601">
    <property type="entry name" value="beta-lactamase/transpeptidase-like"/>
    <property type="match status" value="1"/>
</dbReference>
<feature type="domain" description="Beta-lactamase class A catalytic" evidence="7">
    <location>
        <begin position="47"/>
        <end position="261"/>
    </location>
</feature>
<dbReference type="PANTHER" id="PTHR35333:SF3">
    <property type="entry name" value="BETA-LACTAMASE-TYPE TRANSPEPTIDASE FOLD CONTAINING PROTEIN"/>
    <property type="match status" value="1"/>
</dbReference>
<proteinExistence type="inferred from homology"/>
<dbReference type="AlphaFoldDB" id="A0A7W9BT24"/>
<dbReference type="PROSITE" id="PS51257">
    <property type="entry name" value="PROKAR_LIPOPROTEIN"/>
    <property type="match status" value="1"/>
</dbReference>
<evidence type="ECO:0000259" key="7">
    <source>
        <dbReference type="Pfam" id="PF13354"/>
    </source>
</evidence>
<organism evidence="8 9">
    <name type="scientific">Sphingomonas prati</name>
    <dbReference type="NCBI Taxonomy" id="1843237"/>
    <lineage>
        <taxon>Bacteria</taxon>
        <taxon>Pseudomonadati</taxon>
        <taxon>Pseudomonadota</taxon>
        <taxon>Alphaproteobacteria</taxon>
        <taxon>Sphingomonadales</taxon>
        <taxon>Sphingomonadaceae</taxon>
        <taxon>Sphingomonas</taxon>
    </lineage>
</organism>
<comment type="caution">
    <text evidence="8">The sequence shown here is derived from an EMBL/GenBank/DDBJ whole genome shotgun (WGS) entry which is preliminary data.</text>
</comment>
<dbReference type="NCBIfam" id="NF033103">
    <property type="entry name" value="bla_class_A"/>
    <property type="match status" value="1"/>
</dbReference>
<keyword evidence="9" id="KW-1185">Reference proteome</keyword>
<evidence type="ECO:0000256" key="3">
    <source>
        <dbReference type="ARBA" id="ARBA00012865"/>
    </source>
</evidence>
<dbReference type="InterPro" id="IPR012338">
    <property type="entry name" value="Beta-lactam/transpept-like"/>
</dbReference>
<gene>
    <name evidence="8" type="ORF">FHS99_002082</name>
</gene>
<sequence length="291" mass="29727">MIDRRGLLVGAVALGCGGRAGAARWTGGAALRATLAGLERQSGGRLGVAVRDRATGGVFGYAADAGFAMCSTFKAPLVAAILHRVDQGRERGDRAIAVGRDDIVPHAPFCETRVGARATVAELCEAAIVLSDNSAANLLLPIVGGPGGLTAFLRRTGDPATLLDRIEPALNSATPGDPRDTTTPAAMAASLDRLALGPVLTPASRAMLTGWMAASRTGLGMLRAGVPRDWRVVDKTGRGQTGTSAVIGVLWPPARAPMVIASYLTEAKIEGAAADGVHRDVAQAVVAALRG</sequence>
<dbReference type="InterPro" id="IPR000871">
    <property type="entry name" value="Beta-lactam_class-A"/>
</dbReference>
<comment type="similarity">
    <text evidence="2 6">Belongs to the class-A beta-lactamase family.</text>
</comment>
<evidence type="ECO:0000256" key="5">
    <source>
        <dbReference type="ARBA" id="ARBA00023251"/>
    </source>
</evidence>
<evidence type="ECO:0000256" key="6">
    <source>
        <dbReference type="RuleBase" id="RU361140"/>
    </source>
</evidence>
<dbReference type="OrthoDB" id="9784149at2"/>
<comment type="catalytic activity">
    <reaction evidence="1 6">
        <text>a beta-lactam + H2O = a substituted beta-amino acid</text>
        <dbReference type="Rhea" id="RHEA:20401"/>
        <dbReference type="ChEBI" id="CHEBI:15377"/>
        <dbReference type="ChEBI" id="CHEBI:35627"/>
        <dbReference type="ChEBI" id="CHEBI:140347"/>
        <dbReference type="EC" id="3.5.2.6"/>
    </reaction>
</comment>
<dbReference type="GO" id="GO:0030655">
    <property type="term" value="P:beta-lactam antibiotic catabolic process"/>
    <property type="evidence" value="ECO:0007669"/>
    <property type="project" value="InterPro"/>
</dbReference>
<evidence type="ECO:0000256" key="2">
    <source>
        <dbReference type="ARBA" id="ARBA00009009"/>
    </source>
</evidence>
<evidence type="ECO:0000313" key="8">
    <source>
        <dbReference type="EMBL" id="MBB5729597.1"/>
    </source>
</evidence>